<keyword evidence="2" id="KW-1185">Reference proteome</keyword>
<dbReference type="AlphaFoldDB" id="A0AAW0E6M7"/>
<evidence type="ECO:0000313" key="1">
    <source>
        <dbReference type="EMBL" id="KAK7058925.1"/>
    </source>
</evidence>
<sequence>MRVSKKASEALSKLSLDFKEGWGQGPVFEWYKKLSRDESSIDRLEIRFDKNGMWHRFVVLYMKDNTVHRFDRRPEAINTWVGLNSPVETRDECIRGLDKEGVEEVERADCEIELLLDGKVDLKVVLSACFAISKTAKDYTVLEHNCFFFSWTILMVTSRYSMPYDHLEPGAVLNRIKHHIPRLTSSIVDDITRLLVNIVAETVSTFKITANEAVYRGMSPLARAVANFPTPILRFFCRRTFSARLYMGLRRQLQAKVKEMLEGIAVRVTRGALLHSSIKRLLAERLWLSDLNKIVSAAIQMELIGILWSAVFDALCKGFGEVNMEDVIQSVHNSRSRVFRNGSRPAQFFAVWNAALHGGLCSARDLAKKEEAEVQQEREDAIRNALREDPDDPNRGLQSLFEQDEEYLLKLSKQMFDRAWSAAAIGAKREAQHVVEKTKGAIESKFHGERERMWQAVWDIWDDTWDRTQRSVRTMSIETLKSVVSQILAAGCQAVLDELNDAKAEGHSLKARILRDKTKRQENHRMTNRTIQELMQKIMEKYTVNGTILDSLHSTMSQVWVHAHNLPPLQTVESMDTMGGVGTTVNINTS</sequence>
<gene>
    <name evidence="1" type="ORF">VNI00_001549</name>
</gene>
<name>A0AAW0E6M7_9AGAR</name>
<proteinExistence type="predicted"/>
<dbReference type="EMBL" id="JAYKXP010000004">
    <property type="protein sequence ID" value="KAK7058925.1"/>
    <property type="molecule type" value="Genomic_DNA"/>
</dbReference>
<organism evidence="1 2">
    <name type="scientific">Paramarasmius palmivorus</name>
    <dbReference type="NCBI Taxonomy" id="297713"/>
    <lineage>
        <taxon>Eukaryota</taxon>
        <taxon>Fungi</taxon>
        <taxon>Dikarya</taxon>
        <taxon>Basidiomycota</taxon>
        <taxon>Agaricomycotina</taxon>
        <taxon>Agaricomycetes</taxon>
        <taxon>Agaricomycetidae</taxon>
        <taxon>Agaricales</taxon>
        <taxon>Marasmiineae</taxon>
        <taxon>Marasmiaceae</taxon>
        <taxon>Paramarasmius</taxon>
    </lineage>
</organism>
<dbReference type="Proteomes" id="UP001383192">
    <property type="component" value="Unassembled WGS sequence"/>
</dbReference>
<comment type="caution">
    <text evidence="1">The sequence shown here is derived from an EMBL/GenBank/DDBJ whole genome shotgun (WGS) entry which is preliminary data.</text>
</comment>
<evidence type="ECO:0000313" key="2">
    <source>
        <dbReference type="Proteomes" id="UP001383192"/>
    </source>
</evidence>
<accession>A0AAW0E6M7</accession>
<protein>
    <submittedName>
        <fullName evidence="1">Uncharacterized protein</fullName>
    </submittedName>
</protein>
<reference evidence="1 2" key="1">
    <citation type="submission" date="2024-01" db="EMBL/GenBank/DDBJ databases">
        <title>A draft genome for a cacao thread blight-causing isolate of Paramarasmius palmivorus.</title>
        <authorList>
            <person name="Baruah I.K."/>
            <person name="Bukari Y."/>
            <person name="Amoako-Attah I."/>
            <person name="Meinhardt L.W."/>
            <person name="Bailey B.A."/>
            <person name="Cohen S.P."/>
        </authorList>
    </citation>
    <scope>NUCLEOTIDE SEQUENCE [LARGE SCALE GENOMIC DNA]</scope>
    <source>
        <strain evidence="1 2">GH-12</strain>
    </source>
</reference>